<dbReference type="InterPro" id="IPR050309">
    <property type="entry name" value="Type-B_Carboxylest/Lipase"/>
</dbReference>
<evidence type="ECO:0000259" key="2">
    <source>
        <dbReference type="Pfam" id="PF00135"/>
    </source>
</evidence>
<dbReference type="VEuPathDB" id="VectorBase:ADIR000294"/>
<dbReference type="AlphaFoldDB" id="A0A182MY40"/>
<reference evidence="3" key="2">
    <citation type="submission" date="2020-05" db="UniProtKB">
        <authorList>
            <consortium name="EnsemblMetazoa"/>
        </authorList>
    </citation>
    <scope>IDENTIFICATION</scope>
    <source>
        <strain evidence="3">WRAIR2</strain>
    </source>
</reference>
<dbReference type="EnsemblMetazoa" id="ADIR000294-RA">
    <property type="protein sequence ID" value="ADIR000294-PA"/>
    <property type="gene ID" value="ADIR000294"/>
</dbReference>
<evidence type="ECO:0000313" key="4">
    <source>
        <dbReference type="Proteomes" id="UP000075884"/>
    </source>
</evidence>
<evidence type="ECO:0000313" key="3">
    <source>
        <dbReference type="EnsemblMetazoa" id="ADIR000294-PA"/>
    </source>
</evidence>
<dbReference type="PANTHER" id="PTHR11559">
    <property type="entry name" value="CARBOXYLESTERASE"/>
    <property type="match status" value="1"/>
</dbReference>
<feature type="domain" description="Carboxylesterase type B" evidence="2">
    <location>
        <begin position="17"/>
        <end position="132"/>
    </location>
</feature>
<dbReference type="SUPFAM" id="SSF53474">
    <property type="entry name" value="alpha/beta-Hydrolases"/>
    <property type="match status" value="1"/>
</dbReference>
<proteinExistence type="predicted"/>
<evidence type="ECO:0000256" key="1">
    <source>
        <dbReference type="ARBA" id="ARBA00023180"/>
    </source>
</evidence>
<keyword evidence="4" id="KW-1185">Reference proteome</keyword>
<dbReference type="Proteomes" id="UP000075884">
    <property type="component" value="Unassembled WGS sequence"/>
</dbReference>
<name>A0A182MY40_9DIPT</name>
<reference evidence="4" key="1">
    <citation type="submission" date="2013-03" db="EMBL/GenBank/DDBJ databases">
        <title>The Genome Sequence of Anopheles dirus WRAIR2.</title>
        <authorList>
            <consortium name="The Broad Institute Genomics Platform"/>
            <person name="Neafsey D.E."/>
            <person name="Walton C."/>
            <person name="Walker B."/>
            <person name="Young S.K."/>
            <person name="Zeng Q."/>
            <person name="Gargeya S."/>
            <person name="Fitzgerald M."/>
            <person name="Haas B."/>
            <person name="Abouelleil A."/>
            <person name="Allen A.W."/>
            <person name="Alvarado L."/>
            <person name="Arachchi H.M."/>
            <person name="Berlin A.M."/>
            <person name="Chapman S.B."/>
            <person name="Gainer-Dewar J."/>
            <person name="Goldberg J."/>
            <person name="Griggs A."/>
            <person name="Gujja S."/>
            <person name="Hansen M."/>
            <person name="Howarth C."/>
            <person name="Imamovic A."/>
            <person name="Ireland A."/>
            <person name="Larimer J."/>
            <person name="McCowan C."/>
            <person name="Murphy C."/>
            <person name="Pearson M."/>
            <person name="Poon T.W."/>
            <person name="Priest M."/>
            <person name="Roberts A."/>
            <person name="Saif S."/>
            <person name="Shea T."/>
            <person name="Sisk P."/>
            <person name="Sykes S."/>
            <person name="Wortman J."/>
            <person name="Nusbaum C."/>
            <person name="Birren B."/>
        </authorList>
    </citation>
    <scope>NUCLEOTIDE SEQUENCE [LARGE SCALE GENOMIC DNA]</scope>
    <source>
        <strain evidence="4">WRAIR2</strain>
    </source>
</reference>
<dbReference type="STRING" id="7168.A0A182MY40"/>
<protein>
    <submittedName>
        <fullName evidence="3">COesterase domain-containing protein</fullName>
    </submittedName>
</protein>
<dbReference type="InterPro" id="IPR002018">
    <property type="entry name" value="CarbesteraseB"/>
</dbReference>
<dbReference type="InterPro" id="IPR029058">
    <property type="entry name" value="AB_hydrolase_fold"/>
</dbReference>
<sequence length="162" mass="19162">MAGHGEKDIHGVDLLIDSDPPVYYQRFEYDGRFGQAKHEYYRDFLDVAEYGAMHGDDLGYIFSPYNAEQAVAQPEEFREEWRVHRWTVELMANFVKHGNPTPTRSLYSNVTWPAVNRNGSRNTYLNIDKTFELRELDDDVTLNRWEKVYNCLYYEMCDQILS</sequence>
<accession>A0A182MY40</accession>
<keyword evidence="1" id="KW-0325">Glycoprotein</keyword>
<dbReference type="Gene3D" id="3.40.50.1820">
    <property type="entry name" value="alpha/beta hydrolase"/>
    <property type="match status" value="1"/>
</dbReference>
<organism evidence="3 4">
    <name type="scientific">Anopheles dirus</name>
    <dbReference type="NCBI Taxonomy" id="7168"/>
    <lineage>
        <taxon>Eukaryota</taxon>
        <taxon>Metazoa</taxon>
        <taxon>Ecdysozoa</taxon>
        <taxon>Arthropoda</taxon>
        <taxon>Hexapoda</taxon>
        <taxon>Insecta</taxon>
        <taxon>Pterygota</taxon>
        <taxon>Neoptera</taxon>
        <taxon>Endopterygota</taxon>
        <taxon>Diptera</taxon>
        <taxon>Nematocera</taxon>
        <taxon>Culicoidea</taxon>
        <taxon>Culicidae</taxon>
        <taxon>Anophelinae</taxon>
        <taxon>Anopheles</taxon>
    </lineage>
</organism>
<dbReference type="Pfam" id="PF00135">
    <property type="entry name" value="COesterase"/>
    <property type="match status" value="1"/>
</dbReference>